<accession>A0A0C9Y195</accession>
<dbReference type="GO" id="GO:0016787">
    <property type="term" value="F:hydrolase activity"/>
    <property type="evidence" value="ECO:0007669"/>
    <property type="project" value="UniProtKB-KW"/>
</dbReference>
<dbReference type="GO" id="GO:0005524">
    <property type="term" value="F:ATP binding"/>
    <property type="evidence" value="ECO:0007669"/>
    <property type="project" value="UniProtKB-KW"/>
</dbReference>
<feature type="domain" description="SNF2 N-terminal" evidence="4">
    <location>
        <begin position="126"/>
        <end position="230"/>
    </location>
</feature>
<dbReference type="PANTHER" id="PTHR45626">
    <property type="entry name" value="TRANSCRIPTION TERMINATION FACTOR 2-RELATED"/>
    <property type="match status" value="1"/>
</dbReference>
<dbReference type="InterPro" id="IPR027417">
    <property type="entry name" value="P-loop_NTPase"/>
</dbReference>
<organism evidence="5 6">
    <name type="scientific">Laccaria amethystina LaAM-08-1</name>
    <dbReference type="NCBI Taxonomy" id="1095629"/>
    <lineage>
        <taxon>Eukaryota</taxon>
        <taxon>Fungi</taxon>
        <taxon>Dikarya</taxon>
        <taxon>Basidiomycota</taxon>
        <taxon>Agaricomycotina</taxon>
        <taxon>Agaricomycetes</taxon>
        <taxon>Agaricomycetidae</taxon>
        <taxon>Agaricales</taxon>
        <taxon>Agaricineae</taxon>
        <taxon>Hydnangiaceae</taxon>
        <taxon>Laccaria</taxon>
    </lineage>
</organism>
<evidence type="ECO:0000313" key="6">
    <source>
        <dbReference type="Proteomes" id="UP000054477"/>
    </source>
</evidence>
<keyword evidence="2" id="KW-0378">Hydrolase</keyword>
<name>A0A0C9Y195_9AGAR</name>
<dbReference type="InterPro" id="IPR050628">
    <property type="entry name" value="SNF2_RAD54_helicase_TF"/>
</dbReference>
<sequence>MDNFAQFSLTEARVYRFVPGPRRLRESLSCQEGTDNAESERLVCNRPLKERAFFITDKDKVTKGPHGPPIPSKSIIWDKIPAFFTDYPVNIPPIIHHGSVTIFENGTRLKWYQSLDLARLYNREKGERVCGGNVYNNTGFILGYEMGYGKTPTALALICCNPAKSSRKESRSTLVLCPNQGIMSHWFLEANKFAPKLTVCYYDSISAPFDDKADIILATYSQLRNQHRIVSRDPSHKEKTPLYNRRFYRVIAGT</sequence>
<evidence type="ECO:0000256" key="3">
    <source>
        <dbReference type="ARBA" id="ARBA00022840"/>
    </source>
</evidence>
<keyword evidence="1" id="KW-0547">Nucleotide-binding</keyword>
<dbReference type="InterPro" id="IPR000330">
    <property type="entry name" value="SNF2_N"/>
</dbReference>
<dbReference type="GO" id="GO:0005634">
    <property type="term" value="C:nucleus"/>
    <property type="evidence" value="ECO:0007669"/>
    <property type="project" value="TreeGrafter"/>
</dbReference>
<dbReference type="Gene3D" id="3.40.50.300">
    <property type="entry name" value="P-loop containing nucleotide triphosphate hydrolases"/>
    <property type="match status" value="1"/>
</dbReference>
<dbReference type="Pfam" id="PF00176">
    <property type="entry name" value="SNF2-rel_dom"/>
    <property type="match status" value="1"/>
</dbReference>
<dbReference type="OrthoDB" id="448448at2759"/>
<proteinExistence type="predicted"/>
<dbReference type="EMBL" id="KN838601">
    <property type="protein sequence ID" value="KIK01848.1"/>
    <property type="molecule type" value="Genomic_DNA"/>
</dbReference>
<keyword evidence="3" id="KW-0067">ATP-binding</keyword>
<evidence type="ECO:0000256" key="2">
    <source>
        <dbReference type="ARBA" id="ARBA00022801"/>
    </source>
</evidence>
<evidence type="ECO:0000313" key="5">
    <source>
        <dbReference type="EMBL" id="KIK01848.1"/>
    </source>
</evidence>
<dbReference type="Proteomes" id="UP000054477">
    <property type="component" value="Unassembled WGS sequence"/>
</dbReference>
<reference evidence="5 6" key="1">
    <citation type="submission" date="2014-04" db="EMBL/GenBank/DDBJ databases">
        <authorList>
            <consortium name="DOE Joint Genome Institute"/>
            <person name="Kuo A."/>
            <person name="Kohler A."/>
            <person name="Nagy L.G."/>
            <person name="Floudas D."/>
            <person name="Copeland A."/>
            <person name="Barry K.W."/>
            <person name="Cichocki N."/>
            <person name="Veneault-Fourrey C."/>
            <person name="LaButti K."/>
            <person name="Lindquist E.A."/>
            <person name="Lipzen A."/>
            <person name="Lundell T."/>
            <person name="Morin E."/>
            <person name="Murat C."/>
            <person name="Sun H."/>
            <person name="Tunlid A."/>
            <person name="Henrissat B."/>
            <person name="Grigoriev I.V."/>
            <person name="Hibbett D.S."/>
            <person name="Martin F."/>
            <person name="Nordberg H.P."/>
            <person name="Cantor M.N."/>
            <person name="Hua S.X."/>
        </authorList>
    </citation>
    <scope>NUCLEOTIDE SEQUENCE [LARGE SCALE GENOMIC DNA]</scope>
    <source>
        <strain evidence="5 6">LaAM-08-1</strain>
    </source>
</reference>
<protein>
    <recommendedName>
        <fullName evidence="4">SNF2 N-terminal domain-containing protein</fullName>
    </recommendedName>
</protein>
<keyword evidence="6" id="KW-1185">Reference proteome</keyword>
<dbReference type="STRING" id="1095629.A0A0C9Y195"/>
<gene>
    <name evidence="5" type="ORF">K443DRAFT_97985</name>
</gene>
<dbReference type="AlphaFoldDB" id="A0A0C9Y195"/>
<evidence type="ECO:0000259" key="4">
    <source>
        <dbReference type="Pfam" id="PF00176"/>
    </source>
</evidence>
<dbReference type="SUPFAM" id="SSF52540">
    <property type="entry name" value="P-loop containing nucleoside triphosphate hydrolases"/>
    <property type="match status" value="1"/>
</dbReference>
<dbReference type="GO" id="GO:0006281">
    <property type="term" value="P:DNA repair"/>
    <property type="evidence" value="ECO:0007669"/>
    <property type="project" value="TreeGrafter"/>
</dbReference>
<reference evidence="6" key="2">
    <citation type="submission" date="2015-01" db="EMBL/GenBank/DDBJ databases">
        <title>Evolutionary Origins and Diversification of the Mycorrhizal Mutualists.</title>
        <authorList>
            <consortium name="DOE Joint Genome Institute"/>
            <consortium name="Mycorrhizal Genomics Consortium"/>
            <person name="Kohler A."/>
            <person name="Kuo A."/>
            <person name="Nagy L.G."/>
            <person name="Floudas D."/>
            <person name="Copeland A."/>
            <person name="Barry K.W."/>
            <person name="Cichocki N."/>
            <person name="Veneault-Fourrey C."/>
            <person name="LaButti K."/>
            <person name="Lindquist E.A."/>
            <person name="Lipzen A."/>
            <person name="Lundell T."/>
            <person name="Morin E."/>
            <person name="Murat C."/>
            <person name="Riley R."/>
            <person name="Ohm R."/>
            <person name="Sun H."/>
            <person name="Tunlid A."/>
            <person name="Henrissat B."/>
            <person name="Grigoriev I.V."/>
            <person name="Hibbett D.S."/>
            <person name="Martin F."/>
        </authorList>
    </citation>
    <scope>NUCLEOTIDE SEQUENCE [LARGE SCALE GENOMIC DNA]</scope>
    <source>
        <strain evidence="6">LaAM-08-1</strain>
    </source>
</reference>
<evidence type="ECO:0000256" key="1">
    <source>
        <dbReference type="ARBA" id="ARBA00022741"/>
    </source>
</evidence>
<dbReference type="GO" id="GO:0008094">
    <property type="term" value="F:ATP-dependent activity, acting on DNA"/>
    <property type="evidence" value="ECO:0007669"/>
    <property type="project" value="TreeGrafter"/>
</dbReference>
<dbReference type="HOGENOM" id="CLU_1090166_0_0_1"/>